<protein>
    <recommendedName>
        <fullName evidence="2">FAD dependent oxidoreductase domain-containing protein</fullName>
    </recommendedName>
</protein>
<feature type="domain" description="FAD dependent oxidoreductase" evidence="2">
    <location>
        <begin position="100"/>
        <end position="357"/>
    </location>
</feature>
<feature type="transmembrane region" description="Helical" evidence="1">
    <location>
        <begin position="6"/>
        <end position="23"/>
    </location>
</feature>
<evidence type="ECO:0000259" key="2">
    <source>
        <dbReference type="Pfam" id="PF01266"/>
    </source>
</evidence>
<comment type="caution">
    <text evidence="3">The sequence shown here is derived from an EMBL/GenBank/DDBJ whole genome shotgun (WGS) entry which is preliminary data.</text>
</comment>
<dbReference type="Gene3D" id="3.30.9.10">
    <property type="entry name" value="D-Amino Acid Oxidase, subunit A, domain 2"/>
    <property type="match status" value="1"/>
</dbReference>
<dbReference type="Gene3D" id="3.50.50.60">
    <property type="entry name" value="FAD/NAD(P)-binding domain"/>
    <property type="match status" value="2"/>
</dbReference>
<dbReference type="InterPro" id="IPR006076">
    <property type="entry name" value="FAD-dep_OxRdtase"/>
</dbReference>
<feature type="domain" description="FAD dependent oxidoreductase" evidence="2">
    <location>
        <begin position="7"/>
        <end position="75"/>
    </location>
</feature>
<proteinExistence type="predicted"/>
<organism evidence="3 4">
    <name type="scientific">Physocladia obscura</name>
    <dbReference type="NCBI Taxonomy" id="109957"/>
    <lineage>
        <taxon>Eukaryota</taxon>
        <taxon>Fungi</taxon>
        <taxon>Fungi incertae sedis</taxon>
        <taxon>Chytridiomycota</taxon>
        <taxon>Chytridiomycota incertae sedis</taxon>
        <taxon>Chytridiomycetes</taxon>
        <taxon>Chytridiales</taxon>
        <taxon>Chytriomycetaceae</taxon>
        <taxon>Physocladia</taxon>
    </lineage>
</organism>
<evidence type="ECO:0000256" key="1">
    <source>
        <dbReference type="SAM" id="Phobius"/>
    </source>
</evidence>
<keyword evidence="1" id="KW-1133">Transmembrane helix</keyword>
<dbReference type="PANTHER" id="PTHR13847:SF150">
    <property type="entry name" value="OXIDOREDUCTASE TDA3-RELATED"/>
    <property type="match status" value="1"/>
</dbReference>
<reference evidence="3" key="1">
    <citation type="submission" date="2020-05" db="EMBL/GenBank/DDBJ databases">
        <title>Phylogenomic resolution of chytrid fungi.</title>
        <authorList>
            <person name="Stajich J.E."/>
            <person name="Amses K."/>
            <person name="Simmons R."/>
            <person name="Seto K."/>
            <person name="Myers J."/>
            <person name="Bonds A."/>
            <person name="Quandt C.A."/>
            <person name="Barry K."/>
            <person name="Liu P."/>
            <person name="Grigoriev I."/>
            <person name="Longcore J.E."/>
            <person name="James T.Y."/>
        </authorList>
    </citation>
    <scope>NUCLEOTIDE SEQUENCE</scope>
    <source>
        <strain evidence="3">JEL0513</strain>
    </source>
</reference>
<evidence type="ECO:0000313" key="4">
    <source>
        <dbReference type="Proteomes" id="UP001211907"/>
    </source>
</evidence>
<sequence>MAETKQVVVLGGGITGVCAAYYLRQKLQQLDSVTIVDSEGIVGACASGRAGGFLARDWDATALGRVSFQLHAQLAHDLDGAHRWLFRHVDTFNHIGSPADTAQVHPKLFCDALFALSDASFVHAAVLDLVTCPMQKRVTGVRVALKSKNPKSNSGVDSNLENIIVLPATHVVIALGPWCDPIVRLKWAIPIRPVHTQKGHSIILRPTPTNVNANASNDINFNPVPAHCLVTRVRKMEGPEVYPRADGSIYLCGGATDNDTILPASPSMVHTTDAVSEKLFAFAKEIIHPELFNGKDNRQLTLETKQACFLPTSEEGPLIGRVYHESKFAYEGVFIGTANSVWGIMNGPVTGLALAELIADGRSHTIDISDFEPMAPDS</sequence>
<gene>
    <name evidence="3" type="ORF">HK100_010538</name>
</gene>
<dbReference type="AlphaFoldDB" id="A0AAD5XH40"/>
<keyword evidence="1" id="KW-0812">Transmembrane</keyword>
<evidence type="ECO:0000313" key="3">
    <source>
        <dbReference type="EMBL" id="KAJ3125901.1"/>
    </source>
</evidence>
<dbReference type="PANTHER" id="PTHR13847">
    <property type="entry name" value="SARCOSINE DEHYDROGENASE-RELATED"/>
    <property type="match status" value="1"/>
</dbReference>
<dbReference type="SUPFAM" id="SSF51905">
    <property type="entry name" value="FAD/NAD(P)-binding domain"/>
    <property type="match status" value="1"/>
</dbReference>
<dbReference type="Proteomes" id="UP001211907">
    <property type="component" value="Unassembled WGS sequence"/>
</dbReference>
<name>A0AAD5XH40_9FUNG</name>
<accession>A0AAD5XH40</accession>
<keyword evidence="4" id="KW-1185">Reference proteome</keyword>
<dbReference type="Pfam" id="PF01266">
    <property type="entry name" value="DAO"/>
    <property type="match status" value="2"/>
</dbReference>
<dbReference type="GO" id="GO:0005737">
    <property type="term" value="C:cytoplasm"/>
    <property type="evidence" value="ECO:0007669"/>
    <property type="project" value="TreeGrafter"/>
</dbReference>
<keyword evidence="1" id="KW-0472">Membrane</keyword>
<dbReference type="EMBL" id="JADGJH010000586">
    <property type="protein sequence ID" value="KAJ3125901.1"/>
    <property type="molecule type" value="Genomic_DNA"/>
</dbReference>
<dbReference type="InterPro" id="IPR036188">
    <property type="entry name" value="FAD/NAD-bd_sf"/>
</dbReference>